<dbReference type="NCBIfam" id="NF001221">
    <property type="entry name" value="PRK00197.1"/>
    <property type="match status" value="1"/>
</dbReference>
<dbReference type="InterPro" id="IPR001048">
    <property type="entry name" value="Asp/Glu/Uridylate_kinase"/>
</dbReference>
<keyword evidence="8 16" id="KW-0547">Nucleotide-binding</keyword>
<evidence type="ECO:0000256" key="2">
    <source>
        <dbReference type="ARBA" id="ARBA00005185"/>
    </source>
</evidence>
<evidence type="ECO:0000313" key="20">
    <source>
        <dbReference type="Proteomes" id="UP000541444"/>
    </source>
</evidence>
<dbReference type="InterPro" id="IPR016161">
    <property type="entry name" value="Ald_DH/histidinol_DH"/>
</dbReference>
<dbReference type="Gene3D" id="3.40.1160.10">
    <property type="entry name" value="Acetylglutamate kinase-like"/>
    <property type="match status" value="1"/>
</dbReference>
<keyword evidence="11 16" id="KW-0521">NADP</keyword>
<keyword evidence="7 16" id="KW-0808">Transferase</keyword>
<sequence length="762" mass="82980">METIDPTREFVKDVKRVVVKVGTAVVTRADGRLALGRVGALCEQLKEMNSGGFEVILVTSGAVGVGRQRLRYRKLVNSSFADLQKPQAELDGKACAAVGQSGLMALYDALFNQLDVTSSQLLVTDNDFKNPDFRMQLTETVQSLLNLKVIPVFNENDAISTRRAPYEDSSGIFWDNDSLAALLALELKADLLILLSDVEGLYSGPPSEPQSKLIHTYIKERHQGEITFGDKSRVGRGGMTAKVKAAVYAAYAGIPVVITSGFATDNIIKVLHGERIGTLFHQDAQFWAPVKEVSAREMAVAARDCSRRLQGLSSESRRKILLDIADALEAKENVINIENEADVAAAQQAGYDKALISRLALKPGKITSLAKSIRVLADMEEPIGEVLKRTELADGLILEKTSSPLGVLLIVFESRPEALVQIAALAVRSGNGLLLKGGKEAKLSNAILHKVITGALPDTVGERLIGLVTSREEIPDLLKLDDVIDLVIPRGSNKLVSQIKESTKIPVLGHADGICHVYIDKSADMEMAKQIVLDAKTDYPAACNAMETLLVHKDLLKSGGLNDLIVELGTEGVTVYGGPRVSGLLNIAEARSFHHEYNTLACTVEIVDDVHAAIDHIHCHGRHNVFGLFTVHIRIALLQKTMKSQKSSYTKLTVYCSNFYIRPYFVRKRVFLFVTCPETLNIVDPIYRCSAAVFHNASTRFCDGARFGLGAEVGISTSRIHARGPVGVEGLLTTRWILRGSGQVVDGDKGVTYTHKNLLLQS</sequence>
<keyword evidence="9 16" id="KW-0418">Kinase</keyword>
<dbReference type="EMBL" id="JACGCM010001144">
    <property type="protein sequence ID" value="KAF6161138.1"/>
    <property type="molecule type" value="Genomic_DNA"/>
</dbReference>
<feature type="domain" description="Aspartate/glutamate/uridylate kinase" evidence="18">
    <location>
        <begin position="15"/>
        <end position="260"/>
    </location>
</feature>
<comment type="catalytic activity">
    <reaction evidence="14 16">
        <text>L-glutamate 5-semialdehyde + phosphate + NADP(+) = L-glutamyl 5-phosphate + NADPH + H(+)</text>
        <dbReference type="Rhea" id="RHEA:19541"/>
        <dbReference type="ChEBI" id="CHEBI:15378"/>
        <dbReference type="ChEBI" id="CHEBI:43474"/>
        <dbReference type="ChEBI" id="CHEBI:57783"/>
        <dbReference type="ChEBI" id="CHEBI:58066"/>
        <dbReference type="ChEBI" id="CHEBI:58274"/>
        <dbReference type="ChEBI" id="CHEBI:58349"/>
        <dbReference type="EC" id="1.2.1.41"/>
    </reaction>
</comment>
<dbReference type="PANTHER" id="PTHR11063:SF8">
    <property type="entry name" value="DELTA-1-PYRROLINE-5-CARBOXYLATE SYNTHASE"/>
    <property type="match status" value="1"/>
</dbReference>
<evidence type="ECO:0000256" key="5">
    <source>
        <dbReference type="ARBA" id="ARBA00022605"/>
    </source>
</evidence>
<dbReference type="InterPro" id="IPR015590">
    <property type="entry name" value="Aldehyde_DH_dom"/>
</dbReference>
<evidence type="ECO:0000256" key="15">
    <source>
        <dbReference type="ARBA" id="ARBA00049141"/>
    </source>
</evidence>
<dbReference type="InterPro" id="IPR001057">
    <property type="entry name" value="Glu/AcGlu_kinase"/>
</dbReference>
<keyword evidence="6 16" id="KW-0641">Proline biosynthesis</keyword>
<dbReference type="InterPro" id="IPR016162">
    <property type="entry name" value="Ald_DH_N"/>
</dbReference>
<dbReference type="Gene3D" id="3.40.605.10">
    <property type="entry name" value="Aldehyde Dehydrogenase, Chain A, domain 1"/>
    <property type="match status" value="2"/>
</dbReference>
<dbReference type="FunFam" id="3.40.1160.10:FF:000013">
    <property type="entry name" value="Delta-1-pyrroline-5-carboxylate synthase"/>
    <property type="match status" value="1"/>
</dbReference>
<keyword evidence="13" id="KW-0511">Multifunctional enzyme</keyword>
<evidence type="ECO:0000256" key="1">
    <source>
        <dbReference type="ARBA" id="ARBA00004985"/>
    </source>
</evidence>
<dbReference type="PROSITE" id="PS00902">
    <property type="entry name" value="GLUTAMATE_5_KINASE"/>
    <property type="match status" value="1"/>
</dbReference>
<dbReference type="SUPFAM" id="SSF53633">
    <property type="entry name" value="Carbamate kinase-like"/>
    <property type="match status" value="1"/>
</dbReference>
<dbReference type="GO" id="GO:0055129">
    <property type="term" value="P:L-proline biosynthetic process"/>
    <property type="evidence" value="ECO:0007669"/>
    <property type="project" value="UniProtKB-UniPathway"/>
</dbReference>
<dbReference type="NCBIfam" id="TIGR01092">
    <property type="entry name" value="P5CS"/>
    <property type="match status" value="1"/>
</dbReference>
<evidence type="ECO:0000256" key="11">
    <source>
        <dbReference type="ARBA" id="ARBA00022857"/>
    </source>
</evidence>
<dbReference type="SUPFAM" id="SSF53720">
    <property type="entry name" value="ALDH-like"/>
    <property type="match status" value="2"/>
</dbReference>
<dbReference type="InterPro" id="IPR016163">
    <property type="entry name" value="Ald_DH_C"/>
</dbReference>
<keyword evidence="10 16" id="KW-0067">ATP-binding</keyword>
<evidence type="ECO:0000259" key="18">
    <source>
        <dbReference type="Pfam" id="PF00696"/>
    </source>
</evidence>
<feature type="domain" description="Aldehyde dehydrogenase" evidence="17">
    <location>
        <begin position="294"/>
        <end position="555"/>
    </location>
</feature>
<evidence type="ECO:0000256" key="9">
    <source>
        <dbReference type="ARBA" id="ARBA00022777"/>
    </source>
</evidence>
<protein>
    <recommendedName>
        <fullName evidence="16">Delta-1-pyrroline-5-carboxylate synthase</fullName>
    </recommendedName>
    <domain>
        <recommendedName>
            <fullName evidence="16">Glutamate 5-kinase</fullName>
            <shortName evidence="16">GK</shortName>
            <ecNumber evidence="16">2.7.2.11</ecNumber>
        </recommendedName>
        <alternativeName>
            <fullName evidence="16">Gamma-glutamyl kinase</fullName>
        </alternativeName>
    </domain>
    <domain>
        <recommendedName>
            <fullName evidence="16">Gamma-glutamyl phosphate reductase</fullName>
            <shortName evidence="16">GPR</shortName>
            <ecNumber evidence="16">1.2.1.41</ecNumber>
        </recommendedName>
        <alternativeName>
            <fullName evidence="16">Glutamate-5-semialdehyde dehydrogenase</fullName>
        </alternativeName>
        <alternativeName>
            <fullName evidence="16">Glutamyl-gamma-semialdehyde dehydrogenase</fullName>
        </alternativeName>
    </domain>
</protein>
<dbReference type="Gene3D" id="3.40.309.10">
    <property type="entry name" value="Aldehyde Dehydrogenase, Chain A, domain 2"/>
    <property type="match status" value="1"/>
</dbReference>
<dbReference type="AlphaFoldDB" id="A0A7J7N2J3"/>
<dbReference type="HAMAP" id="MF_00456">
    <property type="entry name" value="ProB"/>
    <property type="match status" value="1"/>
</dbReference>
<evidence type="ECO:0000259" key="17">
    <source>
        <dbReference type="Pfam" id="PF00171"/>
    </source>
</evidence>
<dbReference type="NCBIfam" id="TIGR01027">
    <property type="entry name" value="proB"/>
    <property type="match status" value="1"/>
</dbReference>
<dbReference type="CDD" id="cd07079">
    <property type="entry name" value="ALDH_F18-19_ProA-GPR"/>
    <property type="match status" value="1"/>
</dbReference>
<comment type="pathway">
    <text evidence="1 16">Amino-acid biosynthesis; L-proline biosynthesis; L-glutamate 5-semialdehyde from L-glutamate: step 2/2.</text>
</comment>
<dbReference type="GO" id="GO:0005737">
    <property type="term" value="C:cytoplasm"/>
    <property type="evidence" value="ECO:0007669"/>
    <property type="project" value="UniProtKB-UniRule"/>
</dbReference>
<evidence type="ECO:0000313" key="19">
    <source>
        <dbReference type="EMBL" id="KAF6161138.1"/>
    </source>
</evidence>
<evidence type="ECO:0000256" key="16">
    <source>
        <dbReference type="PIRNR" id="PIRNR036429"/>
    </source>
</evidence>
<evidence type="ECO:0000256" key="7">
    <source>
        <dbReference type="ARBA" id="ARBA00022679"/>
    </source>
</evidence>
<dbReference type="PANTHER" id="PTHR11063">
    <property type="entry name" value="GLUTAMATE SEMIALDEHYDE DEHYDROGENASE"/>
    <property type="match status" value="1"/>
</dbReference>
<dbReference type="UniPathway" id="UPA00098">
    <property type="reaction ID" value="UER00359"/>
</dbReference>
<dbReference type="InterPro" id="IPR000965">
    <property type="entry name" value="GPR_dom"/>
</dbReference>
<dbReference type="InterPro" id="IPR036393">
    <property type="entry name" value="AceGlu_kinase-like_sf"/>
</dbReference>
<organism evidence="19 20">
    <name type="scientific">Kingdonia uniflora</name>
    <dbReference type="NCBI Taxonomy" id="39325"/>
    <lineage>
        <taxon>Eukaryota</taxon>
        <taxon>Viridiplantae</taxon>
        <taxon>Streptophyta</taxon>
        <taxon>Embryophyta</taxon>
        <taxon>Tracheophyta</taxon>
        <taxon>Spermatophyta</taxon>
        <taxon>Magnoliopsida</taxon>
        <taxon>Ranunculales</taxon>
        <taxon>Circaeasteraceae</taxon>
        <taxon>Kingdonia</taxon>
    </lineage>
</organism>
<proteinExistence type="inferred from homology"/>
<dbReference type="GO" id="GO:0004350">
    <property type="term" value="F:glutamate-5-semialdehyde dehydrogenase activity"/>
    <property type="evidence" value="ECO:0007669"/>
    <property type="project" value="UniProtKB-UniRule"/>
</dbReference>
<evidence type="ECO:0000256" key="13">
    <source>
        <dbReference type="ARBA" id="ARBA00023268"/>
    </source>
</evidence>
<evidence type="ECO:0000256" key="6">
    <source>
        <dbReference type="ARBA" id="ARBA00022650"/>
    </source>
</evidence>
<dbReference type="GO" id="GO:0004349">
    <property type="term" value="F:glutamate 5-kinase activity"/>
    <property type="evidence" value="ECO:0007669"/>
    <property type="project" value="UniProtKB-UniRule"/>
</dbReference>
<keyword evidence="20" id="KW-1185">Reference proteome</keyword>
<comment type="similarity">
    <text evidence="4 16">In the N-terminal section; belongs to the glutamate 5-kinase family.</text>
</comment>
<keyword evidence="5 16" id="KW-0028">Amino-acid biosynthesis</keyword>
<dbReference type="EC" id="2.7.2.11" evidence="16"/>
<dbReference type="InterPro" id="IPR005766">
    <property type="entry name" value="P5_carboxy_syn"/>
</dbReference>
<comment type="caution">
    <text evidence="19">The sequence shown here is derived from an EMBL/GenBank/DDBJ whole genome shotgun (WGS) entry which is preliminary data.</text>
</comment>
<evidence type="ECO:0000256" key="3">
    <source>
        <dbReference type="ARBA" id="ARBA00006300"/>
    </source>
</evidence>
<evidence type="ECO:0000256" key="12">
    <source>
        <dbReference type="ARBA" id="ARBA00023002"/>
    </source>
</evidence>
<name>A0A7J7N2J3_9MAGN</name>
<dbReference type="EC" id="1.2.1.41" evidence="16"/>
<accession>A0A7J7N2J3</accession>
<comment type="similarity">
    <text evidence="3 16">In the C-terminal section; belongs to the gamma-glutamyl phosphate reductase family.</text>
</comment>
<dbReference type="InterPro" id="IPR019797">
    <property type="entry name" value="Glutamate_5-kinase_CS"/>
</dbReference>
<dbReference type="Pfam" id="PF00696">
    <property type="entry name" value="AA_kinase"/>
    <property type="match status" value="1"/>
</dbReference>
<dbReference type="OrthoDB" id="1934954at2759"/>
<reference evidence="19 20" key="1">
    <citation type="journal article" date="2020" name="IScience">
        <title>Genome Sequencing of the Endangered Kingdonia uniflora (Circaeasteraceae, Ranunculales) Reveals Potential Mechanisms of Evolutionary Specialization.</title>
        <authorList>
            <person name="Sun Y."/>
            <person name="Deng T."/>
            <person name="Zhang A."/>
            <person name="Moore M.J."/>
            <person name="Landis J.B."/>
            <person name="Lin N."/>
            <person name="Zhang H."/>
            <person name="Zhang X."/>
            <person name="Huang J."/>
            <person name="Zhang X."/>
            <person name="Sun H."/>
            <person name="Wang H."/>
        </authorList>
    </citation>
    <scope>NUCLEOTIDE SEQUENCE [LARGE SCALE GENOMIC DNA]</scope>
    <source>
        <strain evidence="19">TB1705</strain>
        <tissue evidence="19">Leaf</tissue>
    </source>
</reference>
<comment type="function">
    <text evidence="16">P5CS plays a key role in proline biosynthesis, leading to osmoregulation in plants.</text>
</comment>
<dbReference type="FunFam" id="3.40.605.10:FF:000062">
    <property type="entry name" value="Delta-1-pyrroline-5-carboxylate synthase"/>
    <property type="match status" value="1"/>
</dbReference>
<evidence type="ECO:0000256" key="8">
    <source>
        <dbReference type="ARBA" id="ARBA00022741"/>
    </source>
</evidence>
<dbReference type="Proteomes" id="UP000541444">
    <property type="component" value="Unassembled WGS sequence"/>
</dbReference>
<dbReference type="HAMAP" id="MF_00412">
    <property type="entry name" value="ProA"/>
    <property type="match status" value="1"/>
</dbReference>
<gene>
    <name evidence="19" type="ORF">GIB67_007779</name>
</gene>
<dbReference type="PIRSF" id="PIRSF036429">
    <property type="entry name" value="P5C_syn"/>
    <property type="match status" value="1"/>
</dbReference>
<comment type="catalytic activity">
    <reaction evidence="15 16">
        <text>L-glutamate + ATP = L-glutamyl 5-phosphate + ADP</text>
        <dbReference type="Rhea" id="RHEA:14877"/>
        <dbReference type="ChEBI" id="CHEBI:29985"/>
        <dbReference type="ChEBI" id="CHEBI:30616"/>
        <dbReference type="ChEBI" id="CHEBI:58274"/>
        <dbReference type="ChEBI" id="CHEBI:456216"/>
        <dbReference type="EC" id="2.7.2.11"/>
    </reaction>
</comment>
<keyword evidence="12 16" id="KW-0560">Oxidoreductase</keyword>
<dbReference type="PRINTS" id="PR00474">
    <property type="entry name" value="GLU5KINASE"/>
</dbReference>
<dbReference type="GO" id="GO:0005524">
    <property type="term" value="F:ATP binding"/>
    <property type="evidence" value="ECO:0007669"/>
    <property type="project" value="UniProtKB-UniRule"/>
</dbReference>
<dbReference type="NCBIfam" id="TIGR00407">
    <property type="entry name" value="proA"/>
    <property type="match status" value="1"/>
</dbReference>
<evidence type="ECO:0000256" key="10">
    <source>
        <dbReference type="ARBA" id="ARBA00022840"/>
    </source>
</evidence>
<evidence type="ECO:0000256" key="14">
    <source>
        <dbReference type="ARBA" id="ARBA00049024"/>
    </source>
</evidence>
<dbReference type="Pfam" id="PF00171">
    <property type="entry name" value="Aldedh"/>
    <property type="match status" value="1"/>
</dbReference>
<dbReference type="InterPro" id="IPR005715">
    <property type="entry name" value="Glu_5kinase/COase_Synthase"/>
</dbReference>
<comment type="pathway">
    <text evidence="2 16">Amino-acid biosynthesis; L-proline biosynthesis; L-glutamate 5-semialdehyde from L-glutamate: step 1/2.</text>
</comment>
<evidence type="ECO:0000256" key="4">
    <source>
        <dbReference type="ARBA" id="ARBA00009302"/>
    </source>
</evidence>